<reference evidence="2" key="1">
    <citation type="submission" date="2021-09" db="EMBL/GenBank/DDBJ databases">
        <authorList>
            <consortium name="Pathogen Informatics"/>
        </authorList>
    </citation>
    <scope>NUCLEOTIDE SEQUENCE</scope>
</reference>
<dbReference type="EMBL" id="CAKAEH010001314">
    <property type="protein sequence ID" value="CAG9534507.1"/>
    <property type="molecule type" value="Genomic_DNA"/>
</dbReference>
<evidence type="ECO:0000256" key="1">
    <source>
        <dbReference type="SAM" id="MobiDB-lite"/>
    </source>
</evidence>
<protein>
    <submittedName>
        <fullName evidence="2">Uncharacterized protein</fullName>
    </submittedName>
</protein>
<dbReference type="AlphaFoldDB" id="A0A8J2M373"/>
<dbReference type="SUPFAM" id="SSF48452">
    <property type="entry name" value="TPR-like"/>
    <property type="match status" value="1"/>
</dbReference>
<dbReference type="Gene3D" id="3.40.50.1010">
    <property type="entry name" value="5'-nuclease"/>
    <property type="match status" value="1"/>
</dbReference>
<gene>
    <name evidence="2" type="ORF">CJOHNSTONI_LOCUS4635</name>
</gene>
<organism evidence="2 3">
    <name type="scientific">Cercopithifilaria johnstoni</name>
    <dbReference type="NCBI Taxonomy" id="2874296"/>
    <lineage>
        <taxon>Eukaryota</taxon>
        <taxon>Metazoa</taxon>
        <taxon>Ecdysozoa</taxon>
        <taxon>Nematoda</taxon>
        <taxon>Chromadorea</taxon>
        <taxon>Rhabditida</taxon>
        <taxon>Spirurina</taxon>
        <taxon>Spiruromorpha</taxon>
        <taxon>Filarioidea</taxon>
        <taxon>Onchocercidae</taxon>
        <taxon>Cercopithifilaria</taxon>
    </lineage>
</organism>
<comment type="caution">
    <text evidence="2">The sequence shown here is derived from an EMBL/GenBank/DDBJ whole genome shotgun (WGS) entry which is preliminary data.</text>
</comment>
<evidence type="ECO:0000313" key="3">
    <source>
        <dbReference type="Proteomes" id="UP000746747"/>
    </source>
</evidence>
<evidence type="ECO:0000313" key="2">
    <source>
        <dbReference type="EMBL" id="CAG9534507.1"/>
    </source>
</evidence>
<feature type="region of interest" description="Disordered" evidence="1">
    <location>
        <begin position="316"/>
        <end position="350"/>
    </location>
</feature>
<dbReference type="InterPro" id="IPR011990">
    <property type="entry name" value="TPR-like_helical_dom_sf"/>
</dbReference>
<name>A0A8J2M373_9BILA</name>
<feature type="compositionally biased region" description="Basic and acidic residues" evidence="1">
    <location>
        <begin position="332"/>
        <end position="348"/>
    </location>
</feature>
<dbReference type="Proteomes" id="UP000746747">
    <property type="component" value="Unassembled WGS sequence"/>
</dbReference>
<dbReference type="Gene3D" id="1.25.40.10">
    <property type="entry name" value="Tetratricopeptide repeat domain"/>
    <property type="match status" value="1"/>
</dbReference>
<sequence>MQNSSVNNSTIHSKSFRKYIRQTLTLCEKADLLINEDDFKTLIPPEILSLRSRVIRLCKTVFIDPEWGRRILERVWKSWYYSVICRIRRGALSVEQKNWTEMLISTFVKELCVFANDFPHLRATICLYIGDLRRYAWMIYGVERYRNLALLCYRKSAKLDEENGIAFNQLGLLVQEASPACALLYFLLADNAPLSFDGAYTNVISLLKQQKEQKMEDSTMSILEHCFTCFRQSYFEELSTKWSEYVISQLETRHAFHVALSINVIVLAATTLLKRGKGIELQCLSKLFFRISEITIRNLEEWCAVEAEAVDLRRRRASSSDGSAEEDEIEERGEKHCSRSSSLEKDVVSEDDEIIAETEESSLSKKNHETQHRIQSLLVALLHAATCLAPHVYNDKVPSALHCQYENFCQQLIQFLNLLELHLEGKSENIWQLGGLTPWSLLPRFLQAFVQSSHTPVEFDEFFVYTPKNSMKENKMKNMAKLWLAHDTEKEQIRTSLPLYVIPQEDVLLQRLEVMKKILKKDKLIVAIAEGTFRSLDMKKDKPEVRKALRWINAHISKDNGRLRIIPSLTSEKCAEKLSAQAPTTSTVFVTVLTLLRVEANSIIKPITMENVEDFCARYDKAERDFLLCH</sequence>
<accession>A0A8J2M373</accession>
<keyword evidence="3" id="KW-1185">Reference proteome</keyword>
<dbReference type="OrthoDB" id="5920073at2759"/>
<proteinExistence type="predicted"/>